<feature type="region of interest" description="Disordered" evidence="2">
    <location>
        <begin position="102"/>
        <end position="394"/>
    </location>
</feature>
<dbReference type="RefSeq" id="XP_013434084.1">
    <property type="nucleotide sequence ID" value="XM_013578630.1"/>
</dbReference>
<dbReference type="VEuPathDB" id="ToxoDB:ENH_00008060"/>
<proteinExistence type="predicted"/>
<dbReference type="OrthoDB" id="74703at2759"/>
<feature type="compositionally biased region" description="Low complexity" evidence="2">
    <location>
        <begin position="255"/>
        <end position="266"/>
    </location>
</feature>
<evidence type="ECO:0000256" key="1">
    <source>
        <dbReference type="SAM" id="Coils"/>
    </source>
</evidence>
<evidence type="ECO:0000313" key="3">
    <source>
        <dbReference type="EMBL" id="CDJ65617.1"/>
    </source>
</evidence>
<feature type="compositionally biased region" description="Acidic residues" evidence="2">
    <location>
        <begin position="371"/>
        <end position="382"/>
    </location>
</feature>
<keyword evidence="1" id="KW-0175">Coiled coil</keyword>
<accession>U6MN41</accession>
<evidence type="ECO:0000313" key="4">
    <source>
        <dbReference type="Proteomes" id="UP000030754"/>
    </source>
</evidence>
<gene>
    <name evidence="3" type="ORF">ENH_00008060</name>
</gene>
<feature type="compositionally biased region" description="Low complexity" evidence="2">
    <location>
        <begin position="275"/>
        <end position="322"/>
    </location>
</feature>
<dbReference type="GeneID" id="25470994"/>
<evidence type="ECO:0000256" key="2">
    <source>
        <dbReference type="SAM" id="MobiDB-lite"/>
    </source>
</evidence>
<feature type="coiled-coil region" evidence="1">
    <location>
        <begin position="511"/>
        <end position="538"/>
    </location>
</feature>
<dbReference type="Proteomes" id="UP000030754">
    <property type="component" value="Unassembled WGS sequence"/>
</dbReference>
<dbReference type="AlphaFoldDB" id="U6MN41"/>
<feature type="compositionally biased region" description="Basic residues" evidence="2">
    <location>
        <begin position="323"/>
        <end position="347"/>
    </location>
</feature>
<feature type="compositionally biased region" description="Low complexity" evidence="2">
    <location>
        <begin position="124"/>
        <end position="190"/>
    </location>
</feature>
<reference evidence="3" key="1">
    <citation type="submission" date="2013-10" db="EMBL/GenBank/DDBJ databases">
        <title>Genomic analysis of the causative agents of coccidiosis in chickens.</title>
        <authorList>
            <person name="Reid A.J."/>
            <person name="Blake D."/>
            <person name="Billington K."/>
            <person name="Browne H."/>
            <person name="Dunn M."/>
            <person name="Hung S."/>
            <person name="Kawahara F."/>
            <person name="Miranda-Saavedra D."/>
            <person name="Mourier T."/>
            <person name="Nagra H."/>
            <person name="Otto T.D."/>
            <person name="Rawlings N."/>
            <person name="Sanchez A."/>
            <person name="Sanders M."/>
            <person name="Subramaniam C."/>
            <person name="Tay Y."/>
            <person name="Dear P."/>
            <person name="Doerig C."/>
            <person name="Gruber A."/>
            <person name="Parkinson J."/>
            <person name="Shirley M."/>
            <person name="Wan K.L."/>
            <person name="Berriman M."/>
            <person name="Tomley F."/>
            <person name="Pain A."/>
        </authorList>
    </citation>
    <scope>NUCLEOTIDE SEQUENCE [LARGE SCALE GENOMIC DNA]</scope>
    <source>
        <strain evidence="3">Houghton</strain>
    </source>
</reference>
<name>U6MN41_9EIME</name>
<dbReference type="EMBL" id="HG723225">
    <property type="protein sequence ID" value="CDJ65617.1"/>
    <property type="molecule type" value="Genomic_DNA"/>
</dbReference>
<keyword evidence="4" id="KW-1185">Reference proteome</keyword>
<reference evidence="3" key="2">
    <citation type="submission" date="2013-10" db="EMBL/GenBank/DDBJ databases">
        <authorList>
            <person name="Aslett M."/>
        </authorList>
    </citation>
    <scope>NUCLEOTIDE SEQUENCE [LARGE SCALE GENOMIC DNA]</scope>
    <source>
        <strain evidence="3">Houghton</strain>
    </source>
</reference>
<protein>
    <submittedName>
        <fullName evidence="3">Uncharacterized protein</fullName>
    </submittedName>
</protein>
<organism evidence="3 4">
    <name type="scientific">Eimeria necatrix</name>
    <dbReference type="NCBI Taxonomy" id="51315"/>
    <lineage>
        <taxon>Eukaryota</taxon>
        <taxon>Sar</taxon>
        <taxon>Alveolata</taxon>
        <taxon>Apicomplexa</taxon>
        <taxon>Conoidasida</taxon>
        <taxon>Coccidia</taxon>
        <taxon>Eucoccidiorida</taxon>
        <taxon>Eimeriorina</taxon>
        <taxon>Eimeriidae</taxon>
        <taxon>Eimeria</taxon>
    </lineage>
</organism>
<sequence length="539" mass="57127">MAYFPLKMNRQRQNDRSFVTDHGLEARPRVEVTAPTTGVPLRSFLKQTQNTKEIAPLKNANCTKAPSISIVDIGSSKACFDGALEGRDETAEVPTSFCFHLRTHPSKEPARPPAAAPRGGTNPSVAARSASSGAATAGVSEGNAAAPQPAGGAAAAPSGSAAAAGSGSPKATPATDAASPRAADSAPAGSGRRRLLDSEDDSPVRPRGPKKSRLVSDSSDDDVAPRKTRIAPRAQSETAAAKGSLQPKQQQNGTSKAAAPPARSKAQTSKRRNSGSDSSSGSSSCSSSGSSSGSDSSSGSSSSSSESSSESSSGEESDTRSSSRAKSRTSPGKKKQAGKTKMARRQHVKAEQGKSRNVRTPSAGRKNGDTADSDEDGQEEEISMGAFDPKKRSAKDRLVAQFLRRQWPPEDFDYSKELEKRKLKWVSLEEYEDLDDVDKNGYTKVYQISAFPGVFRDPHGNAIDLRPEEGRPCYKNAKQLSELELLQLIAKAVKGQMAALQSSPFDETALQRALQQELEEVESEFKQMQKRAEAAKGRA</sequence>